<evidence type="ECO:0000259" key="2">
    <source>
        <dbReference type="SMART" id="SM00198"/>
    </source>
</evidence>
<evidence type="ECO:0000313" key="3">
    <source>
        <dbReference type="Proteomes" id="UP000035680"/>
    </source>
</evidence>
<feature type="region of interest" description="Disordered" evidence="1">
    <location>
        <begin position="135"/>
        <end position="165"/>
    </location>
</feature>
<dbReference type="Pfam" id="PF00188">
    <property type="entry name" value="CAP"/>
    <property type="match status" value="1"/>
</dbReference>
<dbReference type="SUPFAM" id="SSF55797">
    <property type="entry name" value="PR-1-like"/>
    <property type="match status" value="1"/>
</dbReference>
<sequence length="433" mass="48889">MDPPPLPKKTRSYSNVGNPPPLPLKAKNNVINSIPPILPLKSHSYNKYGRRVIASPQSTAVHKVRSYSARGMKLFECNRITFYNQEEAKAYCQTLNNFRGSMAGNYHWQYTPNIGSYRNSLSRSKSDLTNRKKSILESHNFVKGRKHSSSGSRNSLSGLSRSSSSQSITHSFDRLSLKKNSVSGSKSSLSSMRSSVSGSSNDLSTRRNSLSRSISNLSGRRRSSSSERRNSQSSSKESLINNAVGNKIGEDLFAKKTRRKPKSHMIWLKVWNDCNAMCYSKNQFEVYKGLVSLEINMYRLIHRVNRLKLKSQLSVIAQELTEIYAVKQKIDSDLYPNYGILYGKSSIASASTIVKSWYETSRKYNFLLSKPSSTSALSFTQIVWGSTTEFGIGVKDDNGYLFLVCVFYPKGNQKGKFRKNVHRLTSKKFFDKD</sequence>
<dbReference type="Gene3D" id="3.40.33.10">
    <property type="entry name" value="CAP"/>
    <property type="match status" value="1"/>
</dbReference>
<dbReference type="InterPro" id="IPR001283">
    <property type="entry name" value="CRISP-related"/>
</dbReference>
<dbReference type="PANTHER" id="PTHR10334">
    <property type="entry name" value="CYSTEINE-RICH SECRETORY PROTEIN-RELATED"/>
    <property type="match status" value="1"/>
</dbReference>
<feature type="compositionally biased region" description="Low complexity" evidence="1">
    <location>
        <begin position="149"/>
        <end position="165"/>
    </location>
</feature>
<dbReference type="InterPro" id="IPR035940">
    <property type="entry name" value="CAP_sf"/>
</dbReference>
<protein>
    <submittedName>
        <fullName evidence="4">CAP domain-containing protein (inferred by orthology to a zebrafish protein)</fullName>
    </submittedName>
</protein>
<reference evidence="4" key="2">
    <citation type="submission" date="2015-08" db="UniProtKB">
        <authorList>
            <consortium name="WormBaseParasite"/>
        </authorList>
    </citation>
    <scope>IDENTIFICATION</scope>
</reference>
<organism evidence="3 4">
    <name type="scientific">Strongyloides venezuelensis</name>
    <name type="common">Threadworm</name>
    <dbReference type="NCBI Taxonomy" id="75913"/>
    <lineage>
        <taxon>Eukaryota</taxon>
        <taxon>Metazoa</taxon>
        <taxon>Ecdysozoa</taxon>
        <taxon>Nematoda</taxon>
        <taxon>Chromadorea</taxon>
        <taxon>Rhabditida</taxon>
        <taxon>Tylenchina</taxon>
        <taxon>Panagrolaimomorpha</taxon>
        <taxon>Strongyloidoidea</taxon>
        <taxon>Strongyloididae</taxon>
        <taxon>Strongyloides</taxon>
    </lineage>
</organism>
<accession>A0A0K0FCZ8</accession>
<reference evidence="3" key="1">
    <citation type="submission" date="2014-07" db="EMBL/GenBank/DDBJ databases">
        <authorList>
            <person name="Martin A.A"/>
            <person name="De Silva N."/>
        </authorList>
    </citation>
    <scope>NUCLEOTIDE SEQUENCE</scope>
</reference>
<dbReference type="WBParaSite" id="SVE_0671600.1">
    <property type="protein sequence ID" value="SVE_0671600.1"/>
    <property type="gene ID" value="SVE_0671600"/>
</dbReference>
<evidence type="ECO:0000256" key="1">
    <source>
        <dbReference type="SAM" id="MobiDB-lite"/>
    </source>
</evidence>
<name>A0A0K0FCZ8_STRVS</name>
<dbReference type="Proteomes" id="UP000035680">
    <property type="component" value="Unassembled WGS sequence"/>
</dbReference>
<keyword evidence="3" id="KW-1185">Reference proteome</keyword>
<feature type="domain" description="SCP" evidence="2">
    <location>
        <begin position="285"/>
        <end position="415"/>
    </location>
</feature>
<feature type="compositionally biased region" description="Low complexity" evidence="1">
    <location>
        <begin position="181"/>
        <end position="218"/>
    </location>
</feature>
<feature type="region of interest" description="Disordered" evidence="1">
    <location>
        <begin position="1"/>
        <end position="21"/>
    </location>
</feature>
<feature type="region of interest" description="Disordered" evidence="1">
    <location>
        <begin position="181"/>
        <end position="240"/>
    </location>
</feature>
<dbReference type="SMART" id="SM00198">
    <property type="entry name" value="SCP"/>
    <property type="match status" value="1"/>
</dbReference>
<dbReference type="InterPro" id="IPR014044">
    <property type="entry name" value="CAP_dom"/>
</dbReference>
<evidence type="ECO:0000313" key="4">
    <source>
        <dbReference type="WBParaSite" id="SVE_0671600.1"/>
    </source>
</evidence>
<proteinExistence type="predicted"/>
<dbReference type="AlphaFoldDB" id="A0A0K0FCZ8"/>